<dbReference type="InterPro" id="IPR013413">
    <property type="entry name" value="CRISPR-assoc_prot_NE0113"/>
</dbReference>
<dbReference type="EMBL" id="FRAU01000003">
    <property type="protein sequence ID" value="SHK45891.1"/>
    <property type="molecule type" value="Genomic_DNA"/>
</dbReference>
<dbReference type="Proteomes" id="UP000185812">
    <property type="component" value="Unassembled WGS sequence"/>
</dbReference>
<sequence>MERYNLLIALGVSPAVLTETIWTLAIEHPQPAIPDEIHVVTTLTGERILRHRLFETPDEEGFSVWQRFCREVLQLEPESPEAPTWFIHVPLRGNGLKLDDIRTWDDDRRYAELCYQVVARLCADPEAPRVVASIAGGRKTMSAHLLTAFSLYARPQDESIHVLVHPEQSVLEDLTFFYPRSGGRQEVRIERVDLHLVRFRQQLEELARLHRRLPCR</sequence>
<evidence type="ECO:0000259" key="1">
    <source>
        <dbReference type="Pfam" id="PF09623"/>
    </source>
</evidence>
<proteinExistence type="predicted"/>
<gene>
    <name evidence="2" type="ORF">SAMN04488087_1148</name>
</gene>
<accession>A0A1M6SMB4</accession>
<protein>
    <submittedName>
        <fullName evidence="2">CRISPR-associated protein, NE0113 family</fullName>
    </submittedName>
</protein>
<evidence type="ECO:0000313" key="2">
    <source>
        <dbReference type="EMBL" id="SHK45891.1"/>
    </source>
</evidence>
<reference evidence="3" key="1">
    <citation type="submission" date="2016-11" db="EMBL/GenBank/DDBJ databases">
        <authorList>
            <person name="Varghese N."/>
            <person name="Submissions S."/>
        </authorList>
    </citation>
    <scope>NUCLEOTIDE SEQUENCE [LARGE SCALE GENOMIC DNA]</scope>
    <source>
        <strain evidence="3">DSM 22212</strain>
    </source>
</reference>
<dbReference type="InterPro" id="IPR019092">
    <property type="entry name" value="SSO2081-like_dom"/>
</dbReference>
<evidence type="ECO:0000313" key="3">
    <source>
        <dbReference type="Proteomes" id="UP000185812"/>
    </source>
</evidence>
<dbReference type="STRING" id="633813.SAMN04488087_1148"/>
<dbReference type="Pfam" id="PF09623">
    <property type="entry name" value="Cas_NE0113"/>
    <property type="match status" value="1"/>
</dbReference>
<organism evidence="2 3">
    <name type="scientific">Rhodothermus profundi</name>
    <dbReference type="NCBI Taxonomy" id="633813"/>
    <lineage>
        <taxon>Bacteria</taxon>
        <taxon>Pseudomonadati</taxon>
        <taxon>Rhodothermota</taxon>
        <taxon>Rhodothermia</taxon>
        <taxon>Rhodothermales</taxon>
        <taxon>Rhodothermaceae</taxon>
        <taxon>Rhodothermus</taxon>
    </lineage>
</organism>
<keyword evidence="3" id="KW-1185">Reference proteome</keyword>
<dbReference type="RefSeq" id="WP_245771940.1">
    <property type="nucleotide sequence ID" value="NZ_FRAU01000003.1"/>
</dbReference>
<feature type="domain" description="CRISPR system ring nuclease SSO2081-like" evidence="1">
    <location>
        <begin position="13"/>
        <end position="183"/>
    </location>
</feature>
<dbReference type="NCBIfam" id="TIGR02584">
    <property type="entry name" value="cas_NE0113"/>
    <property type="match status" value="1"/>
</dbReference>
<dbReference type="AlphaFoldDB" id="A0A1M6SMB4"/>
<name>A0A1M6SMB4_9BACT</name>